<evidence type="ECO:0000313" key="4">
    <source>
        <dbReference type="EMBL" id="KAL2037159.1"/>
    </source>
</evidence>
<evidence type="ECO:0000256" key="2">
    <source>
        <dbReference type="ARBA" id="ARBA00023043"/>
    </source>
</evidence>
<dbReference type="EMBL" id="JBEFKJ010000044">
    <property type="protein sequence ID" value="KAL2037159.1"/>
    <property type="molecule type" value="Genomic_DNA"/>
</dbReference>
<evidence type="ECO:0000256" key="1">
    <source>
        <dbReference type="ARBA" id="ARBA00022737"/>
    </source>
</evidence>
<dbReference type="Proteomes" id="UP001590950">
    <property type="component" value="Unassembled WGS sequence"/>
</dbReference>
<dbReference type="PANTHER" id="PTHR24189">
    <property type="entry name" value="MYOTROPHIN"/>
    <property type="match status" value="1"/>
</dbReference>
<dbReference type="InterPro" id="IPR050745">
    <property type="entry name" value="Multifunctional_regulatory"/>
</dbReference>
<dbReference type="SUPFAM" id="SSF48403">
    <property type="entry name" value="Ankyrin repeat"/>
    <property type="match status" value="1"/>
</dbReference>
<reference evidence="4 5" key="1">
    <citation type="submission" date="2024-09" db="EMBL/GenBank/DDBJ databases">
        <title>Rethinking Asexuality: The Enigmatic Case of Functional Sexual Genes in Lepraria (Stereocaulaceae).</title>
        <authorList>
            <person name="Doellman M."/>
            <person name="Sun Y."/>
            <person name="Barcenas-Pena A."/>
            <person name="Lumbsch H.T."/>
            <person name="Grewe F."/>
        </authorList>
    </citation>
    <scope>NUCLEOTIDE SEQUENCE [LARGE SCALE GENOMIC DNA]</scope>
    <source>
        <strain evidence="4 5">Mercado 3170</strain>
    </source>
</reference>
<protein>
    <recommendedName>
        <fullName evidence="6">Ankyrin</fullName>
    </recommendedName>
</protein>
<dbReference type="PROSITE" id="PS50088">
    <property type="entry name" value="ANK_REPEAT"/>
    <property type="match status" value="1"/>
</dbReference>
<organism evidence="4 5">
    <name type="scientific">Stereocaulon virgatum</name>
    <dbReference type="NCBI Taxonomy" id="373712"/>
    <lineage>
        <taxon>Eukaryota</taxon>
        <taxon>Fungi</taxon>
        <taxon>Dikarya</taxon>
        <taxon>Ascomycota</taxon>
        <taxon>Pezizomycotina</taxon>
        <taxon>Lecanoromycetes</taxon>
        <taxon>OSLEUM clade</taxon>
        <taxon>Lecanoromycetidae</taxon>
        <taxon>Lecanorales</taxon>
        <taxon>Lecanorineae</taxon>
        <taxon>Stereocaulaceae</taxon>
        <taxon>Stereocaulon</taxon>
    </lineage>
</organism>
<feature type="repeat" description="ANK" evidence="3">
    <location>
        <begin position="215"/>
        <end position="247"/>
    </location>
</feature>
<dbReference type="Pfam" id="PF00023">
    <property type="entry name" value="Ank"/>
    <property type="match status" value="1"/>
</dbReference>
<dbReference type="InterPro" id="IPR002110">
    <property type="entry name" value="Ankyrin_rpt"/>
</dbReference>
<evidence type="ECO:0000256" key="3">
    <source>
        <dbReference type="PROSITE-ProRule" id="PRU00023"/>
    </source>
</evidence>
<name>A0ABR3ZXB3_9LECA</name>
<evidence type="ECO:0008006" key="6">
    <source>
        <dbReference type="Google" id="ProtNLM"/>
    </source>
</evidence>
<proteinExistence type="predicted"/>
<gene>
    <name evidence="4" type="ORF">N7G274_010155</name>
</gene>
<accession>A0ABR3ZXB3</accession>
<dbReference type="Gene3D" id="1.25.40.20">
    <property type="entry name" value="Ankyrin repeat-containing domain"/>
    <property type="match status" value="1"/>
</dbReference>
<evidence type="ECO:0000313" key="5">
    <source>
        <dbReference type="Proteomes" id="UP001590950"/>
    </source>
</evidence>
<keyword evidence="1" id="KW-0677">Repeat</keyword>
<comment type="caution">
    <text evidence="4">The sequence shown here is derived from an EMBL/GenBank/DDBJ whole genome shotgun (WGS) entry which is preliminary data.</text>
</comment>
<dbReference type="PROSITE" id="PS50297">
    <property type="entry name" value="ANK_REP_REGION"/>
    <property type="match status" value="1"/>
</dbReference>
<dbReference type="PANTHER" id="PTHR24189:SF50">
    <property type="entry name" value="ANKYRIN REPEAT AND SOCS BOX PROTEIN 2"/>
    <property type="match status" value="1"/>
</dbReference>
<dbReference type="InterPro" id="IPR036770">
    <property type="entry name" value="Ankyrin_rpt-contain_sf"/>
</dbReference>
<keyword evidence="2 3" id="KW-0040">ANK repeat</keyword>
<keyword evidence="5" id="KW-1185">Reference proteome</keyword>
<sequence>MSSDSEEEDLTNEALSNAATSGDLALVQTVVERQKAQVHPSPLTPKHLQSAMAAAVSSHHPIIVSYLLDQGAKVSPNNIVVALGEPDATITMFQTFLNHGWDINSKTVLGNPVLKHVINNEPLTRFFLSRGADPNPTTNPGGTLLDVAAANSTPATFSLLLAHGATLSNSDALHSAAGELSKVPGRVEMMAYLLALGLDVNALWRREYPPSRRKGRGTPLHAAVSSQERDRIVLLLEKGADARIKDTLERTPMEYAVEKGLERAVGVLREYEDMRKVA</sequence>
<dbReference type="SMART" id="SM00248">
    <property type="entry name" value="ANK"/>
    <property type="match status" value="4"/>
</dbReference>